<evidence type="ECO:0000313" key="2">
    <source>
        <dbReference type="Proteomes" id="UP000008744"/>
    </source>
</evidence>
<dbReference type="OrthoDB" id="8057317at2759"/>
<accession>B4GWG3</accession>
<dbReference type="HOGENOM" id="CLU_1257232_0_0_1"/>
<dbReference type="Proteomes" id="UP000008744">
    <property type="component" value="Unassembled WGS sequence"/>
</dbReference>
<dbReference type="OMA" id="REEANQW"/>
<keyword evidence="2" id="KW-1185">Reference proteome</keyword>
<organism evidence="2">
    <name type="scientific">Drosophila persimilis</name>
    <name type="common">Fruit fly</name>
    <dbReference type="NCBI Taxonomy" id="7234"/>
    <lineage>
        <taxon>Eukaryota</taxon>
        <taxon>Metazoa</taxon>
        <taxon>Ecdysozoa</taxon>
        <taxon>Arthropoda</taxon>
        <taxon>Hexapoda</taxon>
        <taxon>Insecta</taxon>
        <taxon>Pterygota</taxon>
        <taxon>Neoptera</taxon>
        <taxon>Endopterygota</taxon>
        <taxon>Diptera</taxon>
        <taxon>Brachycera</taxon>
        <taxon>Muscomorpha</taxon>
        <taxon>Ephydroidea</taxon>
        <taxon>Drosophilidae</taxon>
        <taxon>Drosophila</taxon>
        <taxon>Sophophora</taxon>
    </lineage>
</organism>
<dbReference type="EMBL" id="CH479194">
    <property type="protein sequence ID" value="EDW27047.1"/>
    <property type="molecule type" value="Genomic_DNA"/>
</dbReference>
<reference evidence="1 2" key="1">
    <citation type="journal article" date="2007" name="Nature">
        <title>Evolution of genes and genomes on the Drosophila phylogeny.</title>
        <authorList>
            <consortium name="Drosophila 12 Genomes Consortium"/>
            <person name="Clark A.G."/>
            <person name="Eisen M.B."/>
            <person name="Smith D.R."/>
            <person name="Bergman C.M."/>
            <person name="Oliver B."/>
            <person name="Markow T.A."/>
            <person name="Kaufman T.C."/>
            <person name="Kellis M."/>
            <person name="Gelbart W."/>
            <person name="Iyer V.N."/>
            <person name="Pollard D.A."/>
            <person name="Sackton T.B."/>
            <person name="Larracuente A.M."/>
            <person name="Singh N.D."/>
            <person name="Abad J.P."/>
            <person name="Abt D.N."/>
            <person name="Adryan B."/>
            <person name="Aguade M."/>
            <person name="Akashi H."/>
            <person name="Anderson W.W."/>
            <person name="Aquadro C.F."/>
            <person name="Ardell D.H."/>
            <person name="Arguello R."/>
            <person name="Artieri C.G."/>
            <person name="Barbash D.A."/>
            <person name="Barker D."/>
            <person name="Barsanti P."/>
            <person name="Batterham P."/>
            <person name="Batzoglou S."/>
            <person name="Begun D."/>
            <person name="Bhutkar A."/>
            <person name="Blanco E."/>
            <person name="Bosak S.A."/>
            <person name="Bradley R.K."/>
            <person name="Brand A.D."/>
            <person name="Brent M.R."/>
            <person name="Brooks A.N."/>
            <person name="Brown R.H."/>
            <person name="Butlin R.K."/>
            <person name="Caggese C."/>
            <person name="Calvi B.R."/>
            <person name="Bernardo de Carvalho A."/>
            <person name="Caspi A."/>
            <person name="Castrezana S."/>
            <person name="Celniker S.E."/>
            <person name="Chang J.L."/>
            <person name="Chapple C."/>
            <person name="Chatterji S."/>
            <person name="Chinwalla A."/>
            <person name="Civetta A."/>
            <person name="Clifton S.W."/>
            <person name="Comeron J.M."/>
            <person name="Costello J.C."/>
            <person name="Coyne J.A."/>
            <person name="Daub J."/>
            <person name="David R.G."/>
            <person name="Delcher A.L."/>
            <person name="Delehaunty K."/>
            <person name="Do C.B."/>
            <person name="Ebling H."/>
            <person name="Edwards K."/>
            <person name="Eickbush T."/>
            <person name="Evans J.D."/>
            <person name="Filipski A."/>
            <person name="Findeiss S."/>
            <person name="Freyhult E."/>
            <person name="Fulton L."/>
            <person name="Fulton R."/>
            <person name="Garcia A.C."/>
            <person name="Gardiner A."/>
            <person name="Garfield D.A."/>
            <person name="Garvin B.E."/>
            <person name="Gibson G."/>
            <person name="Gilbert D."/>
            <person name="Gnerre S."/>
            <person name="Godfrey J."/>
            <person name="Good R."/>
            <person name="Gotea V."/>
            <person name="Gravely B."/>
            <person name="Greenberg A.J."/>
            <person name="Griffiths-Jones S."/>
            <person name="Gross S."/>
            <person name="Guigo R."/>
            <person name="Gustafson E.A."/>
            <person name="Haerty W."/>
            <person name="Hahn M.W."/>
            <person name="Halligan D.L."/>
            <person name="Halpern A.L."/>
            <person name="Halter G.M."/>
            <person name="Han M.V."/>
            <person name="Heger A."/>
            <person name="Hillier L."/>
            <person name="Hinrichs A.S."/>
            <person name="Holmes I."/>
            <person name="Hoskins R.A."/>
            <person name="Hubisz M.J."/>
            <person name="Hultmark D."/>
            <person name="Huntley M.A."/>
            <person name="Jaffe D.B."/>
            <person name="Jagadeeshan S."/>
            <person name="Jeck W.R."/>
            <person name="Johnson J."/>
            <person name="Jones C.D."/>
            <person name="Jordan W.C."/>
            <person name="Karpen G.H."/>
            <person name="Kataoka E."/>
            <person name="Keightley P.D."/>
            <person name="Kheradpour P."/>
            <person name="Kirkness E.F."/>
            <person name="Koerich L.B."/>
            <person name="Kristiansen K."/>
            <person name="Kudrna D."/>
            <person name="Kulathinal R.J."/>
            <person name="Kumar S."/>
            <person name="Kwok R."/>
            <person name="Lander E."/>
            <person name="Langley C.H."/>
            <person name="Lapoint R."/>
            <person name="Lazzaro B.P."/>
            <person name="Lee S.J."/>
            <person name="Levesque L."/>
            <person name="Li R."/>
            <person name="Lin C.F."/>
            <person name="Lin M.F."/>
            <person name="Lindblad-Toh K."/>
            <person name="Llopart A."/>
            <person name="Long M."/>
            <person name="Low L."/>
            <person name="Lozovsky E."/>
            <person name="Lu J."/>
            <person name="Luo M."/>
            <person name="Machado C.A."/>
            <person name="Makalowski W."/>
            <person name="Marzo M."/>
            <person name="Matsuda M."/>
            <person name="Matzkin L."/>
            <person name="McAllister B."/>
            <person name="McBride C.S."/>
            <person name="McKernan B."/>
            <person name="McKernan K."/>
            <person name="Mendez-Lago M."/>
            <person name="Minx P."/>
            <person name="Mollenhauer M.U."/>
            <person name="Montooth K."/>
            <person name="Mount S.M."/>
            <person name="Mu X."/>
            <person name="Myers E."/>
            <person name="Negre B."/>
            <person name="Newfeld S."/>
            <person name="Nielsen R."/>
            <person name="Noor M.A."/>
            <person name="O'Grady P."/>
            <person name="Pachter L."/>
            <person name="Papaceit M."/>
            <person name="Parisi M.J."/>
            <person name="Parisi M."/>
            <person name="Parts L."/>
            <person name="Pedersen J.S."/>
            <person name="Pesole G."/>
            <person name="Phillippy A.M."/>
            <person name="Ponting C.P."/>
            <person name="Pop M."/>
            <person name="Porcelli D."/>
            <person name="Powell J.R."/>
            <person name="Prohaska S."/>
            <person name="Pruitt K."/>
            <person name="Puig M."/>
            <person name="Quesneville H."/>
            <person name="Ram K.R."/>
            <person name="Rand D."/>
            <person name="Rasmussen M.D."/>
            <person name="Reed L.K."/>
            <person name="Reenan R."/>
            <person name="Reily A."/>
            <person name="Remington K.A."/>
            <person name="Rieger T.T."/>
            <person name="Ritchie M.G."/>
            <person name="Robin C."/>
            <person name="Rogers Y.H."/>
            <person name="Rohde C."/>
            <person name="Rozas J."/>
            <person name="Rubenfield M.J."/>
            <person name="Ruiz A."/>
            <person name="Russo S."/>
            <person name="Salzberg S.L."/>
            <person name="Sanchez-Gracia A."/>
            <person name="Saranga D.J."/>
            <person name="Sato H."/>
            <person name="Schaeffer S.W."/>
            <person name="Schatz M.C."/>
            <person name="Schlenke T."/>
            <person name="Schwartz R."/>
            <person name="Segarra C."/>
            <person name="Singh R.S."/>
            <person name="Sirot L."/>
            <person name="Sirota M."/>
            <person name="Sisneros N.B."/>
            <person name="Smith C.D."/>
            <person name="Smith T.F."/>
            <person name="Spieth J."/>
            <person name="Stage D.E."/>
            <person name="Stark A."/>
            <person name="Stephan W."/>
            <person name="Strausberg R.L."/>
            <person name="Strempel S."/>
            <person name="Sturgill D."/>
            <person name="Sutton G."/>
            <person name="Sutton G.G."/>
            <person name="Tao W."/>
            <person name="Teichmann S."/>
            <person name="Tobari Y.N."/>
            <person name="Tomimura Y."/>
            <person name="Tsolas J.M."/>
            <person name="Valente V.L."/>
            <person name="Venter E."/>
            <person name="Venter J.C."/>
            <person name="Vicario S."/>
            <person name="Vieira F.G."/>
            <person name="Vilella A.J."/>
            <person name="Villasante A."/>
            <person name="Walenz B."/>
            <person name="Wang J."/>
            <person name="Wasserman M."/>
            <person name="Watts T."/>
            <person name="Wilson D."/>
            <person name="Wilson R.K."/>
            <person name="Wing R.A."/>
            <person name="Wolfner M.F."/>
            <person name="Wong A."/>
            <person name="Wong G.K."/>
            <person name="Wu C.I."/>
            <person name="Wu G."/>
            <person name="Yamamoto D."/>
            <person name="Yang H.P."/>
            <person name="Yang S.P."/>
            <person name="Yorke J.A."/>
            <person name="Yoshida K."/>
            <person name="Zdobnov E."/>
            <person name="Zhang P."/>
            <person name="Zhang Y."/>
            <person name="Zimin A.V."/>
            <person name="Baldwin J."/>
            <person name="Abdouelleil A."/>
            <person name="Abdulkadir J."/>
            <person name="Abebe A."/>
            <person name="Abera B."/>
            <person name="Abreu J."/>
            <person name="Acer S.C."/>
            <person name="Aftuck L."/>
            <person name="Alexander A."/>
            <person name="An P."/>
            <person name="Anderson E."/>
            <person name="Anderson S."/>
            <person name="Arachi H."/>
            <person name="Azer M."/>
            <person name="Bachantsang P."/>
            <person name="Barry A."/>
            <person name="Bayul T."/>
            <person name="Berlin A."/>
            <person name="Bessette D."/>
            <person name="Bloom T."/>
            <person name="Blye J."/>
            <person name="Boguslavskiy L."/>
            <person name="Bonnet C."/>
            <person name="Boukhgalter B."/>
            <person name="Bourzgui I."/>
            <person name="Brown A."/>
            <person name="Cahill P."/>
            <person name="Channer S."/>
            <person name="Cheshatsang Y."/>
            <person name="Chuda L."/>
            <person name="Citroen M."/>
            <person name="Collymore A."/>
            <person name="Cooke P."/>
            <person name="Costello M."/>
            <person name="D'Aco K."/>
            <person name="Daza R."/>
            <person name="De Haan G."/>
            <person name="DeGray S."/>
            <person name="DeMaso C."/>
            <person name="Dhargay N."/>
            <person name="Dooley K."/>
            <person name="Dooley E."/>
            <person name="Doricent M."/>
            <person name="Dorje P."/>
            <person name="Dorjee K."/>
            <person name="Dupes A."/>
            <person name="Elong R."/>
            <person name="Falk J."/>
            <person name="Farina A."/>
            <person name="Faro S."/>
            <person name="Ferguson D."/>
            <person name="Fisher S."/>
            <person name="Foley C.D."/>
            <person name="Franke A."/>
            <person name="Friedrich D."/>
            <person name="Gadbois L."/>
            <person name="Gearin G."/>
            <person name="Gearin C.R."/>
            <person name="Giannoukos G."/>
            <person name="Goode T."/>
            <person name="Graham J."/>
            <person name="Grandbois E."/>
            <person name="Grewal S."/>
            <person name="Gyaltsen K."/>
            <person name="Hafez N."/>
            <person name="Hagos B."/>
            <person name="Hall J."/>
            <person name="Henson C."/>
            <person name="Hollinger A."/>
            <person name="Honan T."/>
            <person name="Huard M.D."/>
            <person name="Hughes L."/>
            <person name="Hurhula B."/>
            <person name="Husby M.E."/>
            <person name="Kamat A."/>
            <person name="Kanga B."/>
            <person name="Kashin S."/>
            <person name="Khazanovich D."/>
            <person name="Kisner P."/>
            <person name="Lance K."/>
            <person name="Lara M."/>
            <person name="Lee W."/>
            <person name="Lennon N."/>
            <person name="Letendre F."/>
            <person name="LeVine R."/>
            <person name="Lipovsky A."/>
            <person name="Liu X."/>
            <person name="Liu J."/>
            <person name="Liu S."/>
            <person name="Lokyitsang T."/>
            <person name="Lokyitsang Y."/>
            <person name="Lubonja R."/>
            <person name="Lui A."/>
            <person name="MacDonald P."/>
            <person name="Magnisalis V."/>
            <person name="Maru K."/>
            <person name="Matthews C."/>
            <person name="McCusker W."/>
            <person name="McDonough S."/>
            <person name="Mehta T."/>
            <person name="Meldrim J."/>
            <person name="Meneus L."/>
            <person name="Mihai O."/>
            <person name="Mihalev A."/>
            <person name="Mihova T."/>
            <person name="Mittelman R."/>
            <person name="Mlenga V."/>
            <person name="Montmayeur A."/>
            <person name="Mulrain L."/>
            <person name="Navidi A."/>
            <person name="Naylor J."/>
            <person name="Negash T."/>
            <person name="Nguyen T."/>
            <person name="Nguyen N."/>
            <person name="Nicol R."/>
            <person name="Norbu C."/>
            <person name="Norbu N."/>
            <person name="Novod N."/>
            <person name="O'Neill B."/>
            <person name="Osman S."/>
            <person name="Markiewicz E."/>
            <person name="Oyono O.L."/>
            <person name="Patti C."/>
            <person name="Phunkhang P."/>
            <person name="Pierre F."/>
            <person name="Priest M."/>
            <person name="Raghuraman S."/>
            <person name="Rege F."/>
            <person name="Reyes R."/>
            <person name="Rise C."/>
            <person name="Rogov P."/>
            <person name="Ross K."/>
            <person name="Ryan E."/>
            <person name="Settipalli S."/>
            <person name="Shea T."/>
            <person name="Sherpa N."/>
            <person name="Shi L."/>
            <person name="Shih D."/>
            <person name="Sparrow T."/>
            <person name="Spaulding J."/>
            <person name="Stalker J."/>
            <person name="Stange-Thomann N."/>
            <person name="Stavropoulos S."/>
            <person name="Stone C."/>
            <person name="Strader C."/>
            <person name="Tesfaye S."/>
            <person name="Thomson T."/>
            <person name="Thoulutsang Y."/>
            <person name="Thoulutsang D."/>
            <person name="Topham K."/>
            <person name="Topping I."/>
            <person name="Tsamla T."/>
            <person name="Vassiliev H."/>
            <person name="Vo A."/>
            <person name="Wangchuk T."/>
            <person name="Wangdi T."/>
            <person name="Weiand M."/>
            <person name="Wilkinson J."/>
            <person name="Wilson A."/>
            <person name="Yadav S."/>
            <person name="Young G."/>
            <person name="Yu Q."/>
            <person name="Zembek L."/>
            <person name="Zhong D."/>
            <person name="Zimmer A."/>
            <person name="Zwirko Z."/>
            <person name="Jaffe D.B."/>
            <person name="Alvarez P."/>
            <person name="Brockman W."/>
            <person name="Butler J."/>
            <person name="Chin C."/>
            <person name="Gnerre S."/>
            <person name="Grabherr M."/>
            <person name="Kleber M."/>
            <person name="Mauceli E."/>
            <person name="MacCallum I."/>
        </authorList>
    </citation>
    <scope>NUCLEOTIDE SEQUENCE [LARGE SCALE GENOMIC DNA]</scope>
    <source>
        <strain evidence="2">MSH-3 / Tucson 14011-0111.49</strain>
    </source>
</reference>
<evidence type="ECO:0000313" key="1">
    <source>
        <dbReference type="EMBL" id="EDW27047.1"/>
    </source>
</evidence>
<proteinExistence type="predicted"/>
<gene>
    <name evidence="1" type="primary">Dper\GL16548</name>
    <name evidence="1" type="ORF">Dper_GL16548</name>
</gene>
<protein>
    <submittedName>
        <fullName evidence="1">GL16548</fullName>
    </submittedName>
</protein>
<sequence length="191" mass="21185">MAPKIRISRVPAAVAAGRLSDGKLSVGTQTGIQICVAPSRVPTRPKIITGKDQLSMIRRGVKRASQPKNFLFVPKERSITARALVAGAIPPPLANEKACQATPVGKELKIRQPKAVASFRPRQIPPVPMEETRNESAHNKEVKRLKYLMEIVNADKPPNWSLASDMWREIDFLEDRIDAYQKQESANTAQK</sequence>
<dbReference type="KEGG" id="dpe:6597810"/>
<name>B4GWG3_DROPE</name>
<dbReference type="AlphaFoldDB" id="B4GWG3"/>
<dbReference type="PhylomeDB" id="B4GWG3"/>